<proteinExistence type="inferred from homology"/>
<keyword evidence="3 6" id="KW-0812">Transmembrane</keyword>
<accession>A0A061HGX8</accession>
<dbReference type="Pfam" id="PF04791">
    <property type="entry name" value="LMBR1"/>
    <property type="match status" value="1"/>
</dbReference>
<dbReference type="PANTHER" id="PTHR21355:SF0">
    <property type="entry name" value="G-PROTEIN COUPLED RECEPTOR-ASSOCIATED PROTEIN LMBRD2"/>
    <property type="match status" value="1"/>
</dbReference>
<name>A0A061HGX8_BLUGR</name>
<dbReference type="EMBL" id="KE375041">
    <property type="protein sequence ID" value="EPQ65066.1"/>
    <property type="molecule type" value="Genomic_DNA"/>
</dbReference>
<evidence type="ECO:0000256" key="6">
    <source>
        <dbReference type="SAM" id="Phobius"/>
    </source>
</evidence>
<evidence type="ECO:0000256" key="4">
    <source>
        <dbReference type="ARBA" id="ARBA00022989"/>
    </source>
</evidence>
<evidence type="ECO:0000256" key="5">
    <source>
        <dbReference type="ARBA" id="ARBA00023136"/>
    </source>
</evidence>
<dbReference type="Proteomes" id="UP000053110">
    <property type="component" value="Unassembled WGS sequence"/>
</dbReference>
<dbReference type="HOGENOM" id="CLU_2249656_0_0_1"/>
<reference evidence="9" key="1">
    <citation type="journal article" date="2013" name="Nat. Genet.">
        <title>The wheat powdery mildew genome shows the unique evolution of an obligate biotroph.</title>
        <authorList>
            <person name="Wicker T."/>
            <person name="Oberhaensli S."/>
            <person name="Parlange F."/>
            <person name="Buchmann J.P."/>
            <person name="Shatalina M."/>
            <person name="Roffler S."/>
            <person name="Ben-David R."/>
            <person name="Dolezel J."/>
            <person name="Simkova H."/>
            <person name="Schulze-Lefert P."/>
            <person name="Spanu P.D."/>
            <person name="Bruggmann R."/>
            <person name="Amselem J."/>
            <person name="Quesneville H."/>
            <person name="Ver Loren van Themaat E."/>
            <person name="Paape T."/>
            <person name="Shimizu K.K."/>
            <person name="Keller B."/>
        </authorList>
    </citation>
    <scope>NUCLEOTIDE SEQUENCE [LARGE SCALE GENOMIC DNA]</scope>
    <source>
        <strain evidence="9">96224</strain>
    </source>
</reference>
<evidence type="ECO:0000256" key="1">
    <source>
        <dbReference type="ARBA" id="ARBA00004141"/>
    </source>
</evidence>
<reference evidence="7" key="2">
    <citation type="submission" date="2013-01" db="EMBL/GenBank/DDBJ databases">
        <title>The wheat powdery mildew genome reveals unique evolution of an obligate biotroph.</title>
        <authorList>
            <person name="Oberhaensli S."/>
            <person name="Wicker T."/>
            <person name="Keller B."/>
        </authorList>
    </citation>
    <scope>NUCLEOTIDE SEQUENCE</scope>
    <source>
        <strain evidence="7">96224</strain>
    </source>
</reference>
<comment type="subcellular location">
    <subcellularLocation>
        <location evidence="1">Membrane</location>
        <topology evidence="1">Multi-pass membrane protein</topology>
    </subcellularLocation>
</comment>
<evidence type="ECO:0000313" key="7">
    <source>
        <dbReference type="EMBL" id="EPQ65066.1"/>
    </source>
</evidence>
<gene>
    <name evidence="7" type="ORF">BGT96224_865</name>
    <name evidence="8" type="ORF">BGT96224V2_LOCUS3173</name>
</gene>
<feature type="transmembrane region" description="Helical" evidence="6">
    <location>
        <begin position="14"/>
        <end position="35"/>
    </location>
</feature>
<protein>
    <submittedName>
        <fullName evidence="8">Bgt-865</fullName>
    </submittedName>
</protein>
<dbReference type="EMBL" id="UIGY01000068">
    <property type="protein sequence ID" value="SUZ10006.1"/>
    <property type="molecule type" value="Genomic_DNA"/>
</dbReference>
<feature type="transmembrane region" description="Helical" evidence="6">
    <location>
        <begin position="76"/>
        <end position="96"/>
    </location>
</feature>
<evidence type="ECO:0000313" key="9">
    <source>
        <dbReference type="Proteomes" id="UP000053110"/>
    </source>
</evidence>
<reference evidence="8" key="3">
    <citation type="submission" date="2018-07" db="EMBL/GenBank/DDBJ databases">
        <authorList>
            <person name="Quirk P.G."/>
            <person name="Krulwich T.A."/>
        </authorList>
    </citation>
    <scope>NUCLEOTIDE SEQUENCE</scope>
    <source>
        <strain evidence="8">96224</strain>
    </source>
</reference>
<organism evidence="8">
    <name type="scientific">Blumeria graminis f. sp. tritici 96224</name>
    <dbReference type="NCBI Taxonomy" id="1268274"/>
    <lineage>
        <taxon>Eukaryota</taxon>
        <taxon>Fungi</taxon>
        <taxon>Dikarya</taxon>
        <taxon>Ascomycota</taxon>
        <taxon>Pezizomycotina</taxon>
        <taxon>Leotiomycetes</taxon>
        <taxon>Erysiphales</taxon>
        <taxon>Erysiphaceae</taxon>
        <taxon>Blumeria</taxon>
    </lineage>
</organism>
<keyword evidence="4 6" id="KW-1133">Transmembrane helix</keyword>
<feature type="transmembrane region" description="Helical" evidence="6">
    <location>
        <begin position="42"/>
        <end position="64"/>
    </location>
</feature>
<comment type="similarity">
    <text evidence="2">Belongs to the LIMR family.</text>
</comment>
<evidence type="ECO:0000313" key="8">
    <source>
        <dbReference type="EMBL" id="SUZ10006.1"/>
    </source>
</evidence>
<dbReference type="InterPro" id="IPR051584">
    <property type="entry name" value="GPCR-associated_LMBR1"/>
</dbReference>
<dbReference type="InterPro" id="IPR006876">
    <property type="entry name" value="LMBR1-like_membr_prot"/>
</dbReference>
<keyword evidence="5 6" id="KW-0472">Membrane</keyword>
<sequence>MLTTTDSSFLCSEIVFSFLLLVISGLVLVLLRYFLPLRRTPFYLLIPIFLALALPASIILLVPIDLASNARDPELGIHRGILLPTGILLTSWRILYWETFFLTW</sequence>
<evidence type="ECO:0000256" key="2">
    <source>
        <dbReference type="ARBA" id="ARBA00010487"/>
    </source>
</evidence>
<dbReference type="GO" id="GO:0016020">
    <property type="term" value="C:membrane"/>
    <property type="evidence" value="ECO:0007669"/>
    <property type="project" value="UniProtKB-SubCell"/>
</dbReference>
<evidence type="ECO:0000256" key="3">
    <source>
        <dbReference type="ARBA" id="ARBA00022692"/>
    </source>
</evidence>
<dbReference type="AlphaFoldDB" id="A0A061HGX8"/>
<dbReference type="PANTHER" id="PTHR21355">
    <property type="entry name" value="G-PROTEIN COUPLED RECEPTOR-ASSOCIATED PROTEIN LMBRD2"/>
    <property type="match status" value="1"/>
</dbReference>